<feature type="region of interest" description="Disordered" evidence="6">
    <location>
        <begin position="274"/>
        <end position="326"/>
    </location>
</feature>
<evidence type="ECO:0000256" key="5">
    <source>
        <dbReference type="ARBA" id="ARBA00023242"/>
    </source>
</evidence>
<feature type="compositionally biased region" description="Gly residues" evidence="6">
    <location>
        <begin position="125"/>
        <end position="135"/>
    </location>
</feature>
<comment type="caution">
    <text evidence="8">The sequence shown here is derived from an EMBL/GenBank/DDBJ whole genome shotgun (WGS) entry which is preliminary data.</text>
</comment>
<feature type="compositionally biased region" description="Low complexity" evidence="6">
    <location>
        <begin position="7"/>
        <end position="19"/>
    </location>
</feature>
<keyword evidence="3" id="KW-0238">DNA-binding</keyword>
<accession>A0ABD3PTE7</accession>
<feature type="domain" description="AP2/ERF" evidence="7">
    <location>
        <begin position="336"/>
        <end position="392"/>
    </location>
</feature>
<feature type="compositionally biased region" description="Pro residues" evidence="6">
    <location>
        <begin position="96"/>
        <end position="121"/>
    </location>
</feature>
<evidence type="ECO:0000256" key="1">
    <source>
        <dbReference type="ARBA" id="ARBA00004123"/>
    </source>
</evidence>
<dbReference type="Proteomes" id="UP001530400">
    <property type="component" value="Unassembled WGS sequence"/>
</dbReference>
<evidence type="ECO:0000259" key="7">
    <source>
        <dbReference type="PROSITE" id="PS51032"/>
    </source>
</evidence>
<feature type="compositionally biased region" description="Pro residues" evidence="6">
    <location>
        <begin position="20"/>
        <end position="35"/>
    </location>
</feature>
<feature type="compositionally biased region" description="Basic and acidic residues" evidence="6">
    <location>
        <begin position="155"/>
        <end position="187"/>
    </location>
</feature>
<name>A0ABD3PTE7_9STRA</name>
<keyword evidence="5" id="KW-0539">Nucleus</keyword>
<evidence type="ECO:0000313" key="9">
    <source>
        <dbReference type="Proteomes" id="UP001530400"/>
    </source>
</evidence>
<feature type="region of interest" description="Disordered" evidence="6">
    <location>
        <begin position="1"/>
        <end position="253"/>
    </location>
</feature>
<dbReference type="GO" id="GO:0003677">
    <property type="term" value="F:DNA binding"/>
    <property type="evidence" value="ECO:0007669"/>
    <property type="project" value="UniProtKB-KW"/>
</dbReference>
<protein>
    <recommendedName>
        <fullName evidence="7">AP2/ERF domain-containing protein</fullName>
    </recommendedName>
</protein>
<evidence type="ECO:0000256" key="4">
    <source>
        <dbReference type="ARBA" id="ARBA00023163"/>
    </source>
</evidence>
<evidence type="ECO:0000256" key="2">
    <source>
        <dbReference type="ARBA" id="ARBA00023015"/>
    </source>
</evidence>
<feature type="compositionally biased region" description="Pro residues" evidence="6">
    <location>
        <begin position="47"/>
        <end position="78"/>
    </location>
</feature>
<gene>
    <name evidence="8" type="ORF">ACHAWO_005002</name>
</gene>
<feature type="compositionally biased region" description="Polar residues" evidence="6">
    <location>
        <begin position="489"/>
        <end position="502"/>
    </location>
</feature>
<keyword evidence="9" id="KW-1185">Reference proteome</keyword>
<dbReference type="SUPFAM" id="SSF54171">
    <property type="entry name" value="DNA-binding domain"/>
    <property type="match status" value="1"/>
</dbReference>
<dbReference type="AlphaFoldDB" id="A0ABD3PTE7"/>
<dbReference type="GO" id="GO:0005634">
    <property type="term" value="C:nucleus"/>
    <property type="evidence" value="ECO:0007669"/>
    <property type="project" value="UniProtKB-SubCell"/>
</dbReference>
<dbReference type="InterPro" id="IPR001471">
    <property type="entry name" value="AP2/ERF_dom"/>
</dbReference>
<comment type="subcellular location">
    <subcellularLocation>
        <location evidence="1">Nucleus</location>
    </subcellularLocation>
</comment>
<evidence type="ECO:0000256" key="6">
    <source>
        <dbReference type="SAM" id="MobiDB-lite"/>
    </source>
</evidence>
<dbReference type="Gene3D" id="3.30.730.10">
    <property type="entry name" value="AP2/ERF domain"/>
    <property type="match status" value="1"/>
</dbReference>
<evidence type="ECO:0000313" key="8">
    <source>
        <dbReference type="EMBL" id="KAL3791378.1"/>
    </source>
</evidence>
<dbReference type="InterPro" id="IPR016177">
    <property type="entry name" value="DNA-bd_dom_sf"/>
</dbReference>
<proteinExistence type="predicted"/>
<reference evidence="8 9" key="1">
    <citation type="submission" date="2024-10" db="EMBL/GenBank/DDBJ databases">
        <title>Updated reference genomes for cyclostephanoid diatoms.</title>
        <authorList>
            <person name="Roberts W.R."/>
            <person name="Alverson A.J."/>
        </authorList>
    </citation>
    <scope>NUCLEOTIDE SEQUENCE [LARGE SCALE GENOMIC DNA]</scope>
    <source>
        <strain evidence="8 9">AJA010-31</strain>
    </source>
</reference>
<organism evidence="8 9">
    <name type="scientific">Cyclotella atomus</name>
    <dbReference type="NCBI Taxonomy" id="382360"/>
    <lineage>
        <taxon>Eukaryota</taxon>
        <taxon>Sar</taxon>
        <taxon>Stramenopiles</taxon>
        <taxon>Ochrophyta</taxon>
        <taxon>Bacillariophyta</taxon>
        <taxon>Coscinodiscophyceae</taxon>
        <taxon>Thalassiosirophycidae</taxon>
        <taxon>Stephanodiscales</taxon>
        <taxon>Stephanodiscaceae</taxon>
        <taxon>Cyclotella</taxon>
    </lineage>
</organism>
<dbReference type="EMBL" id="JALLPJ020000466">
    <property type="protein sequence ID" value="KAL3791378.1"/>
    <property type="molecule type" value="Genomic_DNA"/>
</dbReference>
<dbReference type="PROSITE" id="PS51032">
    <property type="entry name" value="AP2_ERF"/>
    <property type="match status" value="1"/>
</dbReference>
<sequence>MADISTAPNQAPAAACPSASPRPSPMRNPNIPPPYHTQGPPHYGYGGPPPHTGSPNPNAPPPYQMYPMYPPMNGPPPSNYAHQNQGPNSPAEGFTGPPPTHYNMYPPMPPYHANGMPPPNWNGPHPGGSDGGYGWGMPPPQNGDESNERVNPSQELREGNVKDGEVGKDEKQEAKGDSLEHENKATDHSMPPPSYYHPYPPYGNPPPYQNPDHPEDISPTAPHYPPNYPGHQYGPPPHYGPPHAQAYQYPSEMNPYAYPPMPIAYPPYYGQESPSPWKTDKKRLRPSPTSNNPYAPYPPPNKRYYPGPNAQWAPKRVSSQFPTNKSVRRKKKMYSDYVGVTYNKTHAKYQACITHYRKQHYLGRYKLAVDAALAYDESARLLKGASWKVNFATRQAYEEAKRRELESHGTNGGRAIDLEKSMATVVSKIEEIASKSGNTTAQNLVVRPRSRMSIDPTLPMAGPKFVVTNDGKGKHTPYAYMPPMAGDTPSMSKVTPSPSGQGLTPHELQKDTPEEEDDTSPLPETPNPTRHVMGADPTTPDSVIKPTILSYLKGGQRVEIVQGSQEAVEAGQADTFSRRAYSASKLPPTTPKVATYKRDVLTSPRPVIQNGTLAAASALMTLFGNESSPQG</sequence>
<evidence type="ECO:0000256" key="3">
    <source>
        <dbReference type="ARBA" id="ARBA00023125"/>
    </source>
</evidence>
<keyword evidence="4" id="KW-0804">Transcription</keyword>
<feature type="compositionally biased region" description="Pro residues" evidence="6">
    <location>
        <begin position="222"/>
        <end position="240"/>
    </location>
</feature>
<dbReference type="InterPro" id="IPR036955">
    <property type="entry name" value="AP2/ERF_dom_sf"/>
</dbReference>
<feature type="region of interest" description="Disordered" evidence="6">
    <location>
        <begin position="480"/>
        <end position="542"/>
    </location>
</feature>
<keyword evidence="2" id="KW-0805">Transcription regulation</keyword>
<dbReference type="SMART" id="SM00380">
    <property type="entry name" value="AP2"/>
    <property type="match status" value="1"/>
</dbReference>
<feature type="compositionally biased region" description="Pro residues" evidence="6">
    <location>
        <begin position="190"/>
        <end position="209"/>
    </location>
</feature>